<dbReference type="STRING" id="1126212.K2RXR6"/>
<evidence type="ECO:0000256" key="2">
    <source>
        <dbReference type="SAM" id="MobiDB-lite"/>
    </source>
</evidence>
<dbReference type="AlphaFoldDB" id="K2RXR6"/>
<reference evidence="3 4" key="1">
    <citation type="journal article" date="2012" name="BMC Genomics">
        <title>Tools to kill: Genome of one of the most destructive plant pathogenic fungi Macrophomina phaseolina.</title>
        <authorList>
            <person name="Islam M.S."/>
            <person name="Haque M.S."/>
            <person name="Islam M.M."/>
            <person name="Emdad E.M."/>
            <person name="Halim A."/>
            <person name="Hossen Q.M.M."/>
            <person name="Hossain M.Z."/>
            <person name="Ahmed B."/>
            <person name="Rahim S."/>
            <person name="Rahman M.S."/>
            <person name="Alam M.M."/>
            <person name="Hou S."/>
            <person name="Wan X."/>
            <person name="Saito J.A."/>
            <person name="Alam M."/>
        </authorList>
    </citation>
    <scope>NUCLEOTIDE SEQUENCE [LARGE SCALE GENOMIC DNA]</scope>
    <source>
        <strain evidence="3 4">MS6</strain>
    </source>
</reference>
<dbReference type="InterPro" id="IPR053137">
    <property type="entry name" value="NLR-like"/>
</dbReference>
<dbReference type="OrthoDB" id="626167at2759"/>
<dbReference type="Gene3D" id="1.25.40.10">
    <property type="entry name" value="Tetratricopeptide repeat domain"/>
    <property type="match status" value="1"/>
</dbReference>
<dbReference type="PANTHER" id="PTHR46082">
    <property type="entry name" value="ATP/GTP-BINDING PROTEIN-RELATED"/>
    <property type="match status" value="1"/>
</dbReference>
<dbReference type="InterPro" id="IPR019734">
    <property type="entry name" value="TPR_rpt"/>
</dbReference>
<evidence type="ECO:0000256" key="1">
    <source>
        <dbReference type="PROSITE-ProRule" id="PRU00339"/>
    </source>
</evidence>
<feature type="compositionally biased region" description="Basic and acidic residues" evidence="2">
    <location>
        <begin position="159"/>
        <end position="169"/>
    </location>
</feature>
<dbReference type="EMBL" id="AHHD01000742">
    <property type="protein sequence ID" value="EKG09240.1"/>
    <property type="molecule type" value="Genomic_DNA"/>
</dbReference>
<feature type="compositionally biased region" description="Polar residues" evidence="2">
    <location>
        <begin position="149"/>
        <end position="158"/>
    </location>
</feature>
<keyword evidence="1" id="KW-0802">TPR repeat</keyword>
<dbReference type="HOGENOM" id="CLU_1310351_0_0_1"/>
<evidence type="ECO:0000313" key="3">
    <source>
        <dbReference type="EMBL" id="EKG09240.1"/>
    </source>
</evidence>
<dbReference type="PROSITE" id="PS50005">
    <property type="entry name" value="TPR"/>
    <property type="match status" value="2"/>
</dbReference>
<name>K2RXR6_MACPH</name>
<organism evidence="3 4">
    <name type="scientific">Macrophomina phaseolina (strain MS6)</name>
    <name type="common">Charcoal rot fungus</name>
    <dbReference type="NCBI Taxonomy" id="1126212"/>
    <lineage>
        <taxon>Eukaryota</taxon>
        <taxon>Fungi</taxon>
        <taxon>Dikarya</taxon>
        <taxon>Ascomycota</taxon>
        <taxon>Pezizomycotina</taxon>
        <taxon>Dothideomycetes</taxon>
        <taxon>Dothideomycetes incertae sedis</taxon>
        <taxon>Botryosphaeriales</taxon>
        <taxon>Botryosphaeriaceae</taxon>
        <taxon>Macrophomina</taxon>
    </lineage>
</organism>
<comment type="caution">
    <text evidence="3">The sequence shown here is derived from an EMBL/GenBank/DDBJ whole genome shotgun (WGS) entry which is preliminary data.</text>
</comment>
<accession>K2RXR6</accession>
<gene>
    <name evidence="3" type="ORF">MPH_13753</name>
</gene>
<dbReference type="InParanoid" id="K2RXR6"/>
<sequence length="210" mass="23747">MAIHDGIAWALHHLGDLYSNQGKLAEAEEMYERALDGYQKAFGPDHTATLTTTNNLGLLYFDQGKVAQAEEMYERALSGYEKALGPDHMSTLTTANILGLLYLDQGKLAEAGAIYQRLSTHHAHAAQTTSFGHEIFVDNDFSKHRGKTATDNRLSNYPSEKERQEKTWETKLSQGKRKGAMSERPLSRLTFRTRCLLQKVWEKALEKMKK</sequence>
<dbReference type="Pfam" id="PF13424">
    <property type="entry name" value="TPR_12"/>
    <property type="match status" value="1"/>
</dbReference>
<feature type="repeat" description="TPR" evidence="1">
    <location>
        <begin position="50"/>
        <end position="83"/>
    </location>
</feature>
<dbReference type="VEuPathDB" id="FungiDB:MPH_13753"/>
<feature type="region of interest" description="Disordered" evidence="2">
    <location>
        <begin position="147"/>
        <end position="183"/>
    </location>
</feature>
<feature type="repeat" description="TPR" evidence="1">
    <location>
        <begin position="8"/>
        <end position="41"/>
    </location>
</feature>
<evidence type="ECO:0000313" key="4">
    <source>
        <dbReference type="Proteomes" id="UP000007129"/>
    </source>
</evidence>
<dbReference type="SMART" id="SM00028">
    <property type="entry name" value="TPR"/>
    <property type="match status" value="2"/>
</dbReference>
<dbReference type="Proteomes" id="UP000007129">
    <property type="component" value="Unassembled WGS sequence"/>
</dbReference>
<dbReference type="SUPFAM" id="SSF48452">
    <property type="entry name" value="TPR-like"/>
    <property type="match status" value="1"/>
</dbReference>
<protein>
    <submittedName>
        <fullName evidence="3">Tetratricopeptide TPR-1</fullName>
    </submittedName>
</protein>
<proteinExistence type="predicted"/>
<dbReference type="InterPro" id="IPR011990">
    <property type="entry name" value="TPR-like_helical_dom_sf"/>
</dbReference>
<dbReference type="PANTHER" id="PTHR46082:SF6">
    <property type="entry name" value="AAA+ ATPASE DOMAIN-CONTAINING PROTEIN-RELATED"/>
    <property type="match status" value="1"/>
</dbReference>
<dbReference type="eggNOG" id="KOG1840">
    <property type="taxonomic scope" value="Eukaryota"/>
</dbReference>